<evidence type="ECO:0000256" key="4">
    <source>
        <dbReference type="ARBA" id="ARBA00021130"/>
    </source>
</evidence>
<feature type="domain" description="MsrB" evidence="11">
    <location>
        <begin position="71"/>
        <end position="193"/>
    </location>
</feature>
<keyword evidence="13" id="KW-1185">Reference proteome</keyword>
<evidence type="ECO:0000256" key="9">
    <source>
        <dbReference type="ARBA" id="ARBA00075819"/>
    </source>
</evidence>
<dbReference type="SUPFAM" id="SSF51316">
    <property type="entry name" value="Mss4-like"/>
    <property type="match status" value="1"/>
</dbReference>
<reference evidence="12 13" key="1">
    <citation type="submission" date="2013-09" db="EMBL/GenBank/DDBJ databases">
        <title>Genome sequencing of Arenimonas oryziterrae.</title>
        <authorList>
            <person name="Chen F."/>
            <person name="Wang G."/>
        </authorList>
    </citation>
    <scope>NUCLEOTIDE SEQUENCE [LARGE SCALE GENOMIC DNA]</scope>
    <source>
        <strain evidence="12 13">YC6267</strain>
    </source>
</reference>
<dbReference type="Pfam" id="PF01641">
    <property type="entry name" value="SelR"/>
    <property type="match status" value="1"/>
</dbReference>
<dbReference type="NCBIfam" id="TIGR00357">
    <property type="entry name" value="peptide-methionine (R)-S-oxide reductase MsrB"/>
    <property type="match status" value="1"/>
</dbReference>
<dbReference type="GO" id="GO:0046872">
    <property type="term" value="F:metal ion binding"/>
    <property type="evidence" value="ECO:0007669"/>
    <property type="project" value="UniProtKB-KW"/>
</dbReference>
<dbReference type="EC" id="1.8.4.12" evidence="3"/>
<dbReference type="FunFam" id="2.170.150.20:FF:000001">
    <property type="entry name" value="Peptide methionine sulfoxide reductase MsrB"/>
    <property type="match status" value="1"/>
</dbReference>
<feature type="signal peptide" evidence="10">
    <location>
        <begin position="1"/>
        <end position="37"/>
    </location>
</feature>
<dbReference type="Gene3D" id="2.170.150.20">
    <property type="entry name" value="Peptide methionine sulfoxide reductase"/>
    <property type="match status" value="1"/>
</dbReference>
<evidence type="ECO:0000259" key="11">
    <source>
        <dbReference type="PROSITE" id="PS51790"/>
    </source>
</evidence>
<dbReference type="AlphaFoldDB" id="A0A091B1T9"/>
<name>A0A091B1T9_9GAMM</name>
<evidence type="ECO:0000313" key="13">
    <source>
        <dbReference type="Proteomes" id="UP000029385"/>
    </source>
</evidence>
<keyword evidence="5" id="KW-0479">Metal-binding</keyword>
<dbReference type="STRING" id="1121015.GCA_000420545_01403"/>
<evidence type="ECO:0000256" key="2">
    <source>
        <dbReference type="ARBA" id="ARBA00007174"/>
    </source>
</evidence>
<dbReference type="EMBL" id="AVCI01000001">
    <property type="protein sequence ID" value="KFN44869.1"/>
    <property type="molecule type" value="Genomic_DNA"/>
</dbReference>
<dbReference type="InterPro" id="IPR028427">
    <property type="entry name" value="Met_Sox_Rdtase_MsrB"/>
</dbReference>
<keyword evidence="6" id="KW-0862">Zinc</keyword>
<dbReference type="GO" id="GO:0005737">
    <property type="term" value="C:cytoplasm"/>
    <property type="evidence" value="ECO:0007669"/>
    <property type="project" value="TreeGrafter"/>
</dbReference>
<feature type="chain" id="PRO_5001870743" description="Peptide methionine sulfoxide reductase MsrB" evidence="10">
    <location>
        <begin position="38"/>
        <end position="194"/>
    </location>
</feature>
<evidence type="ECO:0000256" key="5">
    <source>
        <dbReference type="ARBA" id="ARBA00022723"/>
    </source>
</evidence>
<dbReference type="PATRIC" id="fig|1121015.4.peg.454"/>
<dbReference type="PROSITE" id="PS51790">
    <property type="entry name" value="MSRB"/>
    <property type="match status" value="1"/>
</dbReference>
<dbReference type="Proteomes" id="UP000029385">
    <property type="component" value="Unassembled WGS sequence"/>
</dbReference>
<evidence type="ECO:0000256" key="8">
    <source>
        <dbReference type="ARBA" id="ARBA00048488"/>
    </source>
</evidence>
<evidence type="ECO:0000256" key="3">
    <source>
        <dbReference type="ARBA" id="ARBA00012499"/>
    </source>
</evidence>
<comment type="cofactor">
    <cofactor evidence="1">
        <name>Zn(2+)</name>
        <dbReference type="ChEBI" id="CHEBI:29105"/>
    </cofactor>
</comment>
<dbReference type="RefSeq" id="WP_022969040.1">
    <property type="nucleotide sequence ID" value="NZ_ATVD01000002.1"/>
</dbReference>
<accession>A0A091B1T9</accession>
<comment type="catalytic activity">
    <reaction evidence="8">
        <text>L-methionyl-[protein] + [thioredoxin]-disulfide + H2O = L-methionyl-(R)-S-oxide-[protein] + [thioredoxin]-dithiol</text>
        <dbReference type="Rhea" id="RHEA:24164"/>
        <dbReference type="Rhea" id="RHEA-COMP:10698"/>
        <dbReference type="Rhea" id="RHEA-COMP:10700"/>
        <dbReference type="Rhea" id="RHEA-COMP:12313"/>
        <dbReference type="Rhea" id="RHEA-COMP:12314"/>
        <dbReference type="ChEBI" id="CHEBI:15377"/>
        <dbReference type="ChEBI" id="CHEBI:16044"/>
        <dbReference type="ChEBI" id="CHEBI:29950"/>
        <dbReference type="ChEBI" id="CHEBI:45764"/>
        <dbReference type="ChEBI" id="CHEBI:50058"/>
        <dbReference type="EC" id="1.8.4.12"/>
    </reaction>
</comment>
<dbReference type="PANTHER" id="PTHR10173:SF52">
    <property type="entry name" value="METHIONINE-R-SULFOXIDE REDUCTASE B1"/>
    <property type="match status" value="1"/>
</dbReference>
<dbReference type="GO" id="GO:0030091">
    <property type="term" value="P:protein repair"/>
    <property type="evidence" value="ECO:0007669"/>
    <property type="project" value="InterPro"/>
</dbReference>
<dbReference type="InterPro" id="IPR011057">
    <property type="entry name" value="Mss4-like_sf"/>
</dbReference>
<dbReference type="PANTHER" id="PTHR10173">
    <property type="entry name" value="METHIONINE SULFOXIDE REDUCTASE"/>
    <property type="match status" value="1"/>
</dbReference>
<dbReference type="eggNOG" id="COG0229">
    <property type="taxonomic scope" value="Bacteria"/>
</dbReference>
<dbReference type="GO" id="GO:0006979">
    <property type="term" value="P:response to oxidative stress"/>
    <property type="evidence" value="ECO:0007669"/>
    <property type="project" value="InterPro"/>
</dbReference>
<evidence type="ECO:0000256" key="7">
    <source>
        <dbReference type="ARBA" id="ARBA00023002"/>
    </source>
</evidence>
<keyword evidence="7" id="KW-0560">Oxidoreductase</keyword>
<sequence length="194" mass="21050">MSRSDPPAAALPRRRFLSTSAFAVAGLVLLRSGHSAAADLPATGGLITLVNFSDDGKKIGAVQVARVVKTEAEWQRQLDPLAFEVTRHAATERPYTGKTWNLHARGVYRCICCDTALYHSATKFESGTGWPSFWRPIAKENIATSRDRSLGMVRTAVSCPRCDAHLGHVFDDGPAPTGLRYCMNSAAMRFAAAK</sequence>
<gene>
    <name evidence="12" type="ORF">N789_02300</name>
</gene>
<dbReference type="GO" id="GO:0033743">
    <property type="term" value="F:peptide-methionine (R)-S-oxide reductase activity"/>
    <property type="evidence" value="ECO:0007669"/>
    <property type="project" value="UniProtKB-EC"/>
</dbReference>
<dbReference type="OrthoDB" id="9785497at2"/>
<evidence type="ECO:0000313" key="12">
    <source>
        <dbReference type="EMBL" id="KFN44869.1"/>
    </source>
</evidence>
<organism evidence="12 13">
    <name type="scientific">Arenimonas oryziterrae DSM 21050 = YC6267</name>
    <dbReference type="NCBI Taxonomy" id="1121015"/>
    <lineage>
        <taxon>Bacteria</taxon>
        <taxon>Pseudomonadati</taxon>
        <taxon>Pseudomonadota</taxon>
        <taxon>Gammaproteobacteria</taxon>
        <taxon>Lysobacterales</taxon>
        <taxon>Lysobacteraceae</taxon>
        <taxon>Arenimonas</taxon>
    </lineage>
</organism>
<keyword evidence="10" id="KW-0732">Signal</keyword>
<evidence type="ECO:0000256" key="6">
    <source>
        <dbReference type="ARBA" id="ARBA00022833"/>
    </source>
</evidence>
<dbReference type="InterPro" id="IPR002579">
    <property type="entry name" value="Met_Sox_Rdtase_MsrB_dom"/>
</dbReference>
<dbReference type="InterPro" id="IPR006311">
    <property type="entry name" value="TAT_signal"/>
</dbReference>
<dbReference type="PROSITE" id="PS51318">
    <property type="entry name" value="TAT"/>
    <property type="match status" value="1"/>
</dbReference>
<evidence type="ECO:0000256" key="10">
    <source>
        <dbReference type="SAM" id="SignalP"/>
    </source>
</evidence>
<comment type="similarity">
    <text evidence="2">Belongs to the MsrB Met sulfoxide reductase family.</text>
</comment>
<evidence type="ECO:0000256" key="1">
    <source>
        <dbReference type="ARBA" id="ARBA00001947"/>
    </source>
</evidence>
<proteinExistence type="inferred from homology"/>
<protein>
    <recommendedName>
        <fullName evidence="4">Peptide methionine sulfoxide reductase MsrB</fullName>
        <ecNumber evidence="3">1.8.4.12</ecNumber>
    </recommendedName>
    <alternativeName>
        <fullName evidence="9">Peptide-methionine (R)-S-oxide reductase</fullName>
    </alternativeName>
</protein>
<comment type="caution">
    <text evidence="12">The sequence shown here is derived from an EMBL/GenBank/DDBJ whole genome shotgun (WGS) entry which is preliminary data.</text>
</comment>